<dbReference type="EC" id="3.1.1.61" evidence="2"/>
<dbReference type="PANTHER" id="PTHR42872:SF6">
    <property type="entry name" value="PROTEIN-GLUTAMATE METHYLESTERASE_PROTEIN-GLUTAMINE GLUTAMINASE"/>
    <property type="match status" value="1"/>
</dbReference>
<dbReference type="Gene3D" id="3.40.50.180">
    <property type="entry name" value="Methylesterase CheB, C-terminal domain"/>
    <property type="match status" value="1"/>
</dbReference>
<dbReference type="InterPro" id="IPR000673">
    <property type="entry name" value="Sig_transdc_resp-reg_Me-estase"/>
</dbReference>
<dbReference type="AlphaFoldDB" id="A0A5D6V252"/>
<proteinExistence type="predicted"/>
<keyword evidence="7" id="KW-1185">Reference proteome</keyword>
<evidence type="ECO:0000256" key="3">
    <source>
        <dbReference type="ARBA" id="ARBA00048267"/>
    </source>
</evidence>
<comment type="catalytic activity">
    <reaction evidence="3">
        <text>[protein]-L-glutamate 5-O-methyl ester + H2O = L-glutamyl-[protein] + methanol + H(+)</text>
        <dbReference type="Rhea" id="RHEA:23236"/>
        <dbReference type="Rhea" id="RHEA-COMP:10208"/>
        <dbReference type="Rhea" id="RHEA-COMP:10311"/>
        <dbReference type="ChEBI" id="CHEBI:15377"/>
        <dbReference type="ChEBI" id="CHEBI:15378"/>
        <dbReference type="ChEBI" id="CHEBI:17790"/>
        <dbReference type="ChEBI" id="CHEBI:29973"/>
        <dbReference type="ChEBI" id="CHEBI:82795"/>
        <dbReference type="EC" id="3.1.1.61"/>
    </reaction>
</comment>
<dbReference type="Pfam" id="PF01339">
    <property type="entry name" value="CheB_methylest"/>
    <property type="match status" value="1"/>
</dbReference>
<accession>A0A5D6V252</accession>
<keyword evidence="1" id="KW-0378">Hydrolase</keyword>
<evidence type="ECO:0000256" key="1">
    <source>
        <dbReference type="ARBA" id="ARBA00022801"/>
    </source>
</evidence>
<organism evidence="6 7">
    <name type="scientific">Hymenobacter lutimineralis</name>
    <dbReference type="NCBI Taxonomy" id="2606448"/>
    <lineage>
        <taxon>Bacteria</taxon>
        <taxon>Pseudomonadati</taxon>
        <taxon>Bacteroidota</taxon>
        <taxon>Cytophagia</taxon>
        <taxon>Cytophagales</taxon>
        <taxon>Hymenobacteraceae</taxon>
        <taxon>Hymenobacter</taxon>
    </lineage>
</organism>
<dbReference type="PANTHER" id="PTHR42872">
    <property type="entry name" value="PROTEIN-GLUTAMATE METHYLESTERASE/PROTEIN-GLUTAMINE GLUTAMINASE"/>
    <property type="match status" value="1"/>
</dbReference>
<dbReference type="GO" id="GO:0008984">
    <property type="term" value="F:protein-glutamate methylesterase activity"/>
    <property type="evidence" value="ECO:0007669"/>
    <property type="project" value="UniProtKB-EC"/>
</dbReference>
<feature type="domain" description="CheB-type methylesterase" evidence="5">
    <location>
        <begin position="1"/>
        <end position="126"/>
    </location>
</feature>
<dbReference type="InterPro" id="IPR035909">
    <property type="entry name" value="CheB_C"/>
</dbReference>
<evidence type="ECO:0000313" key="7">
    <source>
        <dbReference type="Proteomes" id="UP000322791"/>
    </source>
</evidence>
<dbReference type="GO" id="GO:0000156">
    <property type="term" value="F:phosphorelay response regulator activity"/>
    <property type="evidence" value="ECO:0007669"/>
    <property type="project" value="InterPro"/>
</dbReference>
<dbReference type="SUPFAM" id="SSF52738">
    <property type="entry name" value="Methylesterase CheB, C-terminal domain"/>
    <property type="match status" value="1"/>
</dbReference>
<dbReference type="GO" id="GO:0005737">
    <property type="term" value="C:cytoplasm"/>
    <property type="evidence" value="ECO:0007669"/>
    <property type="project" value="InterPro"/>
</dbReference>
<reference evidence="6 7" key="1">
    <citation type="submission" date="2019-08" db="EMBL/GenBank/DDBJ databases">
        <authorList>
            <person name="Seo M.-J."/>
        </authorList>
    </citation>
    <scope>NUCLEOTIDE SEQUENCE [LARGE SCALE GENOMIC DNA]</scope>
    <source>
        <strain evidence="6 7">KIGAM108</strain>
    </source>
</reference>
<dbReference type="EMBL" id="VTHL01000010">
    <property type="protein sequence ID" value="TYZ09275.1"/>
    <property type="molecule type" value="Genomic_DNA"/>
</dbReference>
<comment type="caution">
    <text evidence="4">Lacks conserved residue(s) required for the propagation of feature annotation.</text>
</comment>
<name>A0A5D6V252_9BACT</name>
<protein>
    <recommendedName>
        <fullName evidence="2">protein-glutamate methylesterase</fullName>
        <ecNumber evidence="2">3.1.1.61</ecNumber>
    </recommendedName>
</protein>
<comment type="caution">
    <text evidence="6">The sequence shown here is derived from an EMBL/GenBank/DDBJ whole genome shotgun (WGS) entry which is preliminary data.</text>
</comment>
<evidence type="ECO:0000259" key="5">
    <source>
        <dbReference type="PROSITE" id="PS50122"/>
    </source>
</evidence>
<evidence type="ECO:0000256" key="4">
    <source>
        <dbReference type="PROSITE-ProRule" id="PRU00050"/>
    </source>
</evidence>
<sequence>MPRTLAAAVLVVQPLGPDSTGEPLISRLRQHTKLKCQLGENEQPLEAGSLYLAPPDRHMLVKDGKLLITKGPRENNFRLAADSLFRSAAVAYGANVIGVVLTGMLHDGTAGLEYVKRCGASRWCRTPPRPSSQACPKAPCAPAWSIM</sequence>
<dbReference type="GO" id="GO:0006935">
    <property type="term" value="P:chemotaxis"/>
    <property type="evidence" value="ECO:0007669"/>
    <property type="project" value="InterPro"/>
</dbReference>
<gene>
    <name evidence="6" type="ORF">FY528_11050</name>
</gene>
<evidence type="ECO:0000313" key="6">
    <source>
        <dbReference type="EMBL" id="TYZ09275.1"/>
    </source>
</evidence>
<dbReference type="Proteomes" id="UP000322791">
    <property type="component" value="Unassembled WGS sequence"/>
</dbReference>
<evidence type="ECO:0000256" key="2">
    <source>
        <dbReference type="ARBA" id="ARBA00039140"/>
    </source>
</evidence>
<dbReference type="PROSITE" id="PS50122">
    <property type="entry name" value="CHEB"/>
    <property type="match status" value="1"/>
</dbReference>